<dbReference type="EMBL" id="JADNRY010000081">
    <property type="protein sequence ID" value="KAF9066870.1"/>
    <property type="molecule type" value="Genomic_DNA"/>
</dbReference>
<keyword evidence="3" id="KW-1185">Reference proteome</keyword>
<gene>
    <name evidence="2" type="ORF">BDP27DRAFT_980947</name>
</gene>
<evidence type="ECO:0000256" key="1">
    <source>
        <dbReference type="SAM" id="Phobius"/>
    </source>
</evidence>
<comment type="caution">
    <text evidence="2">The sequence shown here is derived from an EMBL/GenBank/DDBJ whole genome shotgun (WGS) entry which is preliminary data.</text>
</comment>
<protein>
    <recommendedName>
        <fullName evidence="4">Transmembrane protein</fullName>
    </recommendedName>
</protein>
<organism evidence="2 3">
    <name type="scientific">Rhodocollybia butyracea</name>
    <dbReference type="NCBI Taxonomy" id="206335"/>
    <lineage>
        <taxon>Eukaryota</taxon>
        <taxon>Fungi</taxon>
        <taxon>Dikarya</taxon>
        <taxon>Basidiomycota</taxon>
        <taxon>Agaricomycotina</taxon>
        <taxon>Agaricomycetes</taxon>
        <taxon>Agaricomycetidae</taxon>
        <taxon>Agaricales</taxon>
        <taxon>Marasmiineae</taxon>
        <taxon>Omphalotaceae</taxon>
        <taxon>Rhodocollybia</taxon>
    </lineage>
</organism>
<evidence type="ECO:0008006" key="4">
    <source>
        <dbReference type="Google" id="ProtNLM"/>
    </source>
</evidence>
<feature type="transmembrane region" description="Helical" evidence="1">
    <location>
        <begin position="189"/>
        <end position="213"/>
    </location>
</feature>
<name>A0A9P5U4K5_9AGAR</name>
<keyword evidence="1" id="KW-0812">Transmembrane</keyword>
<dbReference type="Proteomes" id="UP000772434">
    <property type="component" value="Unassembled WGS sequence"/>
</dbReference>
<dbReference type="AlphaFoldDB" id="A0A9P5U4K5"/>
<accession>A0A9P5U4K5</accession>
<feature type="transmembrane region" description="Helical" evidence="1">
    <location>
        <begin position="118"/>
        <end position="136"/>
    </location>
</feature>
<keyword evidence="1" id="KW-0472">Membrane</keyword>
<feature type="transmembrane region" description="Helical" evidence="1">
    <location>
        <begin position="148"/>
        <end position="169"/>
    </location>
</feature>
<dbReference type="OrthoDB" id="2871810at2759"/>
<sequence length="274" mass="31335">MMYAIEMQRIPKLGPNDVYTNVVQAAGARTASKIQRPPLAYVPLRPRRKIFYSSEDKVKYYRERLELKIRTRRNLHRFRICRAILYSLIALTNTIILILLLVSLGLGSGTVWESLYQIPAWLSLILIASFLLHRLKYRMFQTIKLRNFAVYTALTLLALSTASWFTIRIQNGVMCRDFSALEPTSCHTAQFLVAISWFTVAVAAAGNGVTYCFGKFCRPVEQVPQPLHDPVADLNLAQKTSGTERPCYYEDMPPPRRVQSVDLQEGWVDVPLYV</sequence>
<keyword evidence="1" id="KW-1133">Transmembrane helix</keyword>
<reference evidence="2" key="1">
    <citation type="submission" date="2020-11" db="EMBL/GenBank/DDBJ databases">
        <authorList>
            <consortium name="DOE Joint Genome Institute"/>
            <person name="Ahrendt S."/>
            <person name="Riley R."/>
            <person name="Andreopoulos W."/>
            <person name="Labutti K."/>
            <person name="Pangilinan J."/>
            <person name="Ruiz-Duenas F.J."/>
            <person name="Barrasa J.M."/>
            <person name="Sanchez-Garcia M."/>
            <person name="Camarero S."/>
            <person name="Miyauchi S."/>
            <person name="Serrano A."/>
            <person name="Linde D."/>
            <person name="Babiker R."/>
            <person name="Drula E."/>
            <person name="Ayuso-Fernandez I."/>
            <person name="Pacheco R."/>
            <person name="Padilla G."/>
            <person name="Ferreira P."/>
            <person name="Barriuso J."/>
            <person name="Kellner H."/>
            <person name="Castanera R."/>
            <person name="Alfaro M."/>
            <person name="Ramirez L."/>
            <person name="Pisabarro A.G."/>
            <person name="Kuo A."/>
            <person name="Tritt A."/>
            <person name="Lipzen A."/>
            <person name="He G."/>
            <person name="Yan M."/>
            <person name="Ng V."/>
            <person name="Cullen D."/>
            <person name="Martin F."/>
            <person name="Rosso M.-N."/>
            <person name="Henrissat B."/>
            <person name="Hibbett D."/>
            <person name="Martinez A.T."/>
            <person name="Grigoriev I.V."/>
        </authorList>
    </citation>
    <scope>NUCLEOTIDE SEQUENCE</scope>
    <source>
        <strain evidence="2">AH 40177</strain>
    </source>
</reference>
<proteinExistence type="predicted"/>
<feature type="transmembrane region" description="Helical" evidence="1">
    <location>
        <begin position="83"/>
        <end position="106"/>
    </location>
</feature>
<evidence type="ECO:0000313" key="3">
    <source>
        <dbReference type="Proteomes" id="UP000772434"/>
    </source>
</evidence>
<evidence type="ECO:0000313" key="2">
    <source>
        <dbReference type="EMBL" id="KAF9066870.1"/>
    </source>
</evidence>